<dbReference type="AlphaFoldDB" id="A0A7U3VM32"/>
<reference evidence="2 3" key="3">
    <citation type="journal article" date="2011" name="Nat. Chem. Biol.">
        <title>Reveromycin A biosynthesis uses RevG and RevJ for stereospecific spiroacetal formation.</title>
        <authorList>
            <person name="Takahashi S."/>
            <person name="Toyoda A."/>
            <person name="Sekiyama Y."/>
            <person name="Takagi H."/>
            <person name="Nogawa T."/>
            <person name="Uramoto M."/>
            <person name="Suzuki R."/>
            <person name="Koshino H."/>
            <person name="Kumano T."/>
            <person name="Panthee S."/>
            <person name="Dairi T."/>
            <person name="Ishikawa J."/>
            <person name="Ikeda H."/>
            <person name="Sakaki Y."/>
            <person name="Osada H."/>
        </authorList>
    </citation>
    <scope>NUCLEOTIDE SEQUENCE [LARGE SCALE GENOMIC DNA]</scope>
    <source>
        <strain evidence="2 3">SN-593</strain>
    </source>
</reference>
<evidence type="ECO:0000256" key="1">
    <source>
        <dbReference type="SAM" id="MobiDB-lite"/>
    </source>
</evidence>
<dbReference type="Proteomes" id="UP000595703">
    <property type="component" value="Chromosome"/>
</dbReference>
<reference evidence="2 3" key="4">
    <citation type="journal article" date="2020" name="Sci. Rep.">
        <title>beta-carboline chemical signals induce reveromycin production through a LuxR family regulator in Streptomyces sp. SN-593.</title>
        <authorList>
            <person name="Panthee S."/>
            <person name="Kito N."/>
            <person name="Hayashi T."/>
            <person name="Shimizu T."/>
            <person name="Ishikawa J."/>
            <person name="Hamamoto H."/>
            <person name="Osada H."/>
            <person name="Takahashi S."/>
        </authorList>
    </citation>
    <scope>NUCLEOTIDE SEQUENCE [LARGE SCALE GENOMIC DNA]</scope>
    <source>
        <strain evidence="2 3">SN-593</strain>
    </source>
</reference>
<evidence type="ECO:0000313" key="3">
    <source>
        <dbReference type="Proteomes" id="UP000595703"/>
    </source>
</evidence>
<name>A0A7U3VM32_9ACTN</name>
<dbReference type="KEGG" id="arev:RVR_1316"/>
<reference evidence="2 3" key="1">
    <citation type="journal article" date="2010" name="J. Bacteriol.">
        <title>Biochemical characterization of a novel indole prenyltransferase from Streptomyces sp. SN-593.</title>
        <authorList>
            <person name="Takahashi S."/>
            <person name="Takagi H."/>
            <person name="Toyoda A."/>
            <person name="Uramoto M."/>
            <person name="Nogawa T."/>
            <person name="Ueki M."/>
            <person name="Sakaki Y."/>
            <person name="Osada H."/>
        </authorList>
    </citation>
    <scope>NUCLEOTIDE SEQUENCE [LARGE SCALE GENOMIC DNA]</scope>
    <source>
        <strain evidence="2 3">SN-593</strain>
    </source>
</reference>
<sequence>MRLGPLLGEHPRALGVDLVHGVGTDGTVAPSTRPDVRGRDAR</sequence>
<keyword evidence="3" id="KW-1185">Reference proteome</keyword>
<proteinExistence type="predicted"/>
<organism evidence="2 3">
    <name type="scientific">Actinacidiphila reveromycinica</name>
    <dbReference type="NCBI Taxonomy" id="659352"/>
    <lineage>
        <taxon>Bacteria</taxon>
        <taxon>Bacillati</taxon>
        <taxon>Actinomycetota</taxon>
        <taxon>Actinomycetes</taxon>
        <taxon>Kitasatosporales</taxon>
        <taxon>Streptomycetaceae</taxon>
        <taxon>Actinacidiphila</taxon>
    </lineage>
</organism>
<accession>A0A7U3VM32</accession>
<evidence type="ECO:0000313" key="2">
    <source>
        <dbReference type="EMBL" id="BBA96147.1"/>
    </source>
</evidence>
<gene>
    <name evidence="2" type="ORF">RVR_1316</name>
</gene>
<reference evidence="2 3" key="2">
    <citation type="journal article" date="2011" name="J. Antibiot.">
        <title>Furaquinocins I and J: novel polyketide isoprenoid hybrid compounds from Streptomyces reveromyceticus SN-593.</title>
        <authorList>
            <person name="Panthee S."/>
            <person name="Takahashi S."/>
            <person name="Takagi H."/>
            <person name="Nogawa T."/>
            <person name="Oowada E."/>
            <person name="Uramoto M."/>
            <person name="Osada H."/>
        </authorList>
    </citation>
    <scope>NUCLEOTIDE SEQUENCE [LARGE SCALE GENOMIC DNA]</scope>
    <source>
        <strain evidence="2 3">SN-593</strain>
    </source>
</reference>
<dbReference type="EMBL" id="AP018365">
    <property type="protein sequence ID" value="BBA96147.1"/>
    <property type="molecule type" value="Genomic_DNA"/>
</dbReference>
<feature type="region of interest" description="Disordered" evidence="1">
    <location>
        <begin position="20"/>
        <end position="42"/>
    </location>
</feature>
<protein>
    <submittedName>
        <fullName evidence="2">Uncharacterized protein</fullName>
    </submittedName>
</protein>